<dbReference type="EMBL" id="KN834105">
    <property type="protein sequence ID" value="KIK12212.1"/>
    <property type="molecule type" value="Genomic_DNA"/>
</dbReference>
<feature type="non-terminal residue" evidence="1">
    <location>
        <position position="52"/>
    </location>
</feature>
<keyword evidence="2" id="KW-1185">Reference proteome</keyword>
<reference evidence="2" key="2">
    <citation type="submission" date="2015-01" db="EMBL/GenBank/DDBJ databases">
        <title>Evolutionary Origins and Diversification of the Mycorrhizal Mutualists.</title>
        <authorList>
            <consortium name="DOE Joint Genome Institute"/>
            <consortium name="Mycorrhizal Genomics Consortium"/>
            <person name="Kohler A."/>
            <person name="Kuo A."/>
            <person name="Nagy L.G."/>
            <person name="Floudas D."/>
            <person name="Copeland A."/>
            <person name="Barry K.W."/>
            <person name="Cichocki N."/>
            <person name="Veneault-Fourrey C."/>
            <person name="LaButti K."/>
            <person name="Lindquist E.A."/>
            <person name="Lipzen A."/>
            <person name="Lundell T."/>
            <person name="Morin E."/>
            <person name="Murat C."/>
            <person name="Riley R."/>
            <person name="Ohm R."/>
            <person name="Sun H."/>
            <person name="Tunlid A."/>
            <person name="Henrissat B."/>
            <person name="Grigoriev I.V."/>
            <person name="Hibbett D.S."/>
            <person name="Martin F."/>
        </authorList>
    </citation>
    <scope>NUCLEOTIDE SEQUENCE [LARGE SCALE GENOMIC DNA]</scope>
    <source>
        <strain evidence="2">441</strain>
    </source>
</reference>
<organism evidence="1 2">
    <name type="scientific">Pisolithus microcarpus 441</name>
    <dbReference type="NCBI Taxonomy" id="765257"/>
    <lineage>
        <taxon>Eukaryota</taxon>
        <taxon>Fungi</taxon>
        <taxon>Dikarya</taxon>
        <taxon>Basidiomycota</taxon>
        <taxon>Agaricomycotina</taxon>
        <taxon>Agaricomycetes</taxon>
        <taxon>Agaricomycetidae</taxon>
        <taxon>Boletales</taxon>
        <taxon>Sclerodermatineae</taxon>
        <taxon>Pisolithaceae</taxon>
        <taxon>Pisolithus</taxon>
    </lineage>
</organism>
<evidence type="ECO:0000313" key="2">
    <source>
        <dbReference type="Proteomes" id="UP000054018"/>
    </source>
</evidence>
<dbReference type="Proteomes" id="UP000054018">
    <property type="component" value="Unassembled WGS sequence"/>
</dbReference>
<proteinExistence type="predicted"/>
<dbReference type="HOGENOM" id="CLU_200854_1_0_1"/>
<reference evidence="1 2" key="1">
    <citation type="submission" date="2014-04" db="EMBL/GenBank/DDBJ databases">
        <authorList>
            <consortium name="DOE Joint Genome Institute"/>
            <person name="Kuo A."/>
            <person name="Kohler A."/>
            <person name="Costa M.D."/>
            <person name="Nagy L.G."/>
            <person name="Floudas D."/>
            <person name="Copeland A."/>
            <person name="Barry K.W."/>
            <person name="Cichocki N."/>
            <person name="Veneault-Fourrey C."/>
            <person name="LaButti K."/>
            <person name="Lindquist E.A."/>
            <person name="Lipzen A."/>
            <person name="Lundell T."/>
            <person name="Morin E."/>
            <person name="Murat C."/>
            <person name="Sun H."/>
            <person name="Tunlid A."/>
            <person name="Henrissat B."/>
            <person name="Grigoriev I.V."/>
            <person name="Hibbett D.S."/>
            <person name="Martin F."/>
            <person name="Nordberg H.P."/>
            <person name="Cantor M.N."/>
            <person name="Hua S.X."/>
        </authorList>
    </citation>
    <scope>NUCLEOTIDE SEQUENCE [LARGE SCALE GENOMIC DNA]</scope>
    <source>
        <strain evidence="1 2">441</strain>
    </source>
</reference>
<evidence type="ECO:0000313" key="1">
    <source>
        <dbReference type="EMBL" id="KIK12212.1"/>
    </source>
</evidence>
<accession>A0A0C9YPB5</accession>
<name>A0A0C9YPB5_9AGAM</name>
<dbReference type="AlphaFoldDB" id="A0A0C9YPB5"/>
<gene>
    <name evidence="1" type="ORF">PISMIDRAFT_78586</name>
</gene>
<feature type="non-terminal residue" evidence="1">
    <location>
        <position position="1"/>
    </location>
</feature>
<protein>
    <submittedName>
        <fullName evidence="1">Uncharacterized protein</fullName>
    </submittedName>
</protein>
<sequence>VSLKEQLAIFLYTSVTSLTTRHHISEFYLTLESSTYWYFCKLLFIFSSSPFY</sequence>